<dbReference type="PANTHER" id="PTHR42648:SF28">
    <property type="entry name" value="TRANSPOSON-ENCODED PROTEIN WITH RIBONUCLEASE H-LIKE AND RETROVIRUS ZINC FINGER-LIKE DOMAINS"/>
    <property type="match status" value="1"/>
</dbReference>
<accession>A0A085MSV8</accession>
<dbReference type="PROSITE" id="PS50994">
    <property type="entry name" value="INTEGRASE"/>
    <property type="match status" value="1"/>
</dbReference>
<dbReference type="Pfam" id="PF00665">
    <property type="entry name" value="rve"/>
    <property type="match status" value="1"/>
</dbReference>
<dbReference type="AlphaFoldDB" id="A0A085MSV8"/>
<dbReference type="InterPro" id="IPR039537">
    <property type="entry name" value="Retrotran_Ty1/copia-like"/>
</dbReference>
<dbReference type="EMBL" id="KL367677">
    <property type="protein sequence ID" value="KFD60304.1"/>
    <property type="molecule type" value="Genomic_DNA"/>
</dbReference>
<proteinExistence type="predicted"/>
<dbReference type="Proteomes" id="UP000030758">
    <property type="component" value="Unassembled WGS sequence"/>
</dbReference>
<sequence>MASYAVPSRVISNPIINHHNAVTQPGDRCRGWPNSGHQREKTQKWCSEGLARAVKVKRDAKPFVCTYCARGKMVQTSFSEGIKRSAKPLDPVHSDLCGPMPTATPAGHRYMLTLIDDHTRFTMVRLIKSKSEVTSVIKEYVARMKNRFGRSSIAFRTDNGREYLGSELSNFFNNEGIQHETTVPYTPQQSGVAERKNRSLTEMAKHAARCWPSQSLLG</sequence>
<protein>
    <recommendedName>
        <fullName evidence="1">Integrase catalytic domain-containing protein</fullName>
    </recommendedName>
</protein>
<dbReference type="PANTHER" id="PTHR42648">
    <property type="entry name" value="TRANSPOSASE, PUTATIVE-RELATED"/>
    <property type="match status" value="1"/>
</dbReference>
<dbReference type="SUPFAM" id="SSF53098">
    <property type="entry name" value="Ribonuclease H-like"/>
    <property type="match status" value="1"/>
</dbReference>
<name>A0A085MSV8_9BILA</name>
<dbReference type="InterPro" id="IPR012337">
    <property type="entry name" value="RNaseH-like_sf"/>
</dbReference>
<dbReference type="InterPro" id="IPR001584">
    <property type="entry name" value="Integrase_cat-core"/>
</dbReference>
<feature type="domain" description="Integrase catalytic" evidence="1">
    <location>
        <begin position="84"/>
        <end position="218"/>
    </location>
</feature>
<dbReference type="GO" id="GO:0003676">
    <property type="term" value="F:nucleic acid binding"/>
    <property type="evidence" value="ECO:0007669"/>
    <property type="project" value="InterPro"/>
</dbReference>
<evidence type="ECO:0000313" key="2">
    <source>
        <dbReference type="EMBL" id="KFD60304.1"/>
    </source>
</evidence>
<dbReference type="InterPro" id="IPR036397">
    <property type="entry name" value="RNaseH_sf"/>
</dbReference>
<dbReference type="GO" id="GO:0015074">
    <property type="term" value="P:DNA integration"/>
    <property type="evidence" value="ECO:0007669"/>
    <property type="project" value="InterPro"/>
</dbReference>
<dbReference type="Gene3D" id="3.30.420.10">
    <property type="entry name" value="Ribonuclease H-like superfamily/Ribonuclease H"/>
    <property type="match status" value="1"/>
</dbReference>
<reference evidence="2" key="1">
    <citation type="journal article" date="2014" name="Nat. Genet.">
        <title>Genome and transcriptome of the porcine whipworm Trichuris suis.</title>
        <authorList>
            <person name="Jex A.R."/>
            <person name="Nejsum P."/>
            <person name="Schwarz E.M."/>
            <person name="Hu L."/>
            <person name="Young N.D."/>
            <person name="Hall R.S."/>
            <person name="Korhonen P.K."/>
            <person name="Liao S."/>
            <person name="Thamsborg S."/>
            <person name="Xia J."/>
            <person name="Xu P."/>
            <person name="Wang S."/>
            <person name="Scheerlinck J.P."/>
            <person name="Hofmann A."/>
            <person name="Sternberg P.W."/>
            <person name="Wang J."/>
            <person name="Gasser R.B."/>
        </authorList>
    </citation>
    <scope>NUCLEOTIDE SEQUENCE [LARGE SCALE GENOMIC DNA]</scope>
    <source>
        <strain evidence="2">DCEP-RM93F</strain>
    </source>
</reference>
<gene>
    <name evidence="2" type="ORF">M514_27523</name>
</gene>
<evidence type="ECO:0000259" key="1">
    <source>
        <dbReference type="PROSITE" id="PS50994"/>
    </source>
</evidence>
<organism evidence="2">
    <name type="scientific">Trichuris suis</name>
    <name type="common">pig whipworm</name>
    <dbReference type="NCBI Taxonomy" id="68888"/>
    <lineage>
        <taxon>Eukaryota</taxon>
        <taxon>Metazoa</taxon>
        <taxon>Ecdysozoa</taxon>
        <taxon>Nematoda</taxon>
        <taxon>Enoplea</taxon>
        <taxon>Dorylaimia</taxon>
        <taxon>Trichinellida</taxon>
        <taxon>Trichuridae</taxon>
        <taxon>Trichuris</taxon>
    </lineage>
</organism>